<dbReference type="InterPro" id="IPR000073">
    <property type="entry name" value="AB_hydrolase_1"/>
</dbReference>
<comment type="caution">
    <text evidence="4">The sequence shown here is derived from an EMBL/GenBank/DDBJ whole genome shotgun (WGS) entry which is preliminary data.</text>
</comment>
<name>A0ABU5ZH97_9BACL</name>
<dbReference type="InterPro" id="IPR050266">
    <property type="entry name" value="AB_hydrolase_sf"/>
</dbReference>
<dbReference type="Pfam" id="PF00561">
    <property type="entry name" value="Abhydrolase_1"/>
    <property type="match status" value="1"/>
</dbReference>
<proteinExistence type="predicted"/>
<organism evidence="4 5">
    <name type="scientific">Ferviditalea candida</name>
    <dbReference type="NCBI Taxonomy" id="3108399"/>
    <lineage>
        <taxon>Bacteria</taxon>
        <taxon>Bacillati</taxon>
        <taxon>Bacillota</taxon>
        <taxon>Bacilli</taxon>
        <taxon>Bacillales</taxon>
        <taxon>Paenibacillaceae</taxon>
        <taxon>Ferviditalea</taxon>
    </lineage>
</organism>
<gene>
    <name evidence="4" type="ORF">VF724_02200</name>
</gene>
<dbReference type="PANTHER" id="PTHR43798">
    <property type="entry name" value="MONOACYLGLYCEROL LIPASE"/>
    <property type="match status" value="1"/>
</dbReference>
<evidence type="ECO:0000313" key="5">
    <source>
        <dbReference type="Proteomes" id="UP001310386"/>
    </source>
</evidence>
<evidence type="ECO:0000256" key="2">
    <source>
        <dbReference type="SAM" id="MobiDB-lite"/>
    </source>
</evidence>
<protein>
    <submittedName>
        <fullName evidence="4">Alpha/beta hydrolase</fullName>
    </submittedName>
</protein>
<dbReference type="PANTHER" id="PTHR43798:SF31">
    <property type="entry name" value="AB HYDROLASE SUPERFAMILY PROTEIN YCLE"/>
    <property type="match status" value="1"/>
</dbReference>
<keyword evidence="1 4" id="KW-0378">Hydrolase</keyword>
<reference evidence="4" key="1">
    <citation type="submission" date="2023-12" db="EMBL/GenBank/DDBJ databases">
        <title>Fervidustalea candida gen. nov., sp. nov., a novel member of the family Paenibacillaceae isolated from a geothermal area.</title>
        <authorList>
            <person name="Li W.-J."/>
            <person name="Jiao J.-Y."/>
            <person name="Chen Y."/>
        </authorList>
    </citation>
    <scope>NUCLEOTIDE SEQUENCE</scope>
    <source>
        <strain evidence="4">SYSU GA230002</strain>
    </source>
</reference>
<dbReference type="SUPFAM" id="SSF53474">
    <property type="entry name" value="alpha/beta-Hydrolases"/>
    <property type="match status" value="1"/>
</dbReference>
<sequence>MKEGMKPMPVAEINGAKIHYHVKGNGLPIVFIHPPVVTSANFQYQSAQLSDGCKVILFDIRGHGMSEASEAPLTYSLIAEDIKQLLDFLGEERAYVCGYSTGGSIALEFMLKYPQRCLGGILISGMSEMSDWLNRSRIQLGMAACTARANRALARAIALGNADNSVTYANLFRTAVRGNIRKWREYYRYSLIYNCTSRLRMVSHPVMLIYGKKDRFFHKYESILRERLQKPQTFWLDGFTHQLPTKAALQVNERIRKWIGEQQTENADPIPPTETDVHAGAFEAREDEQPRL</sequence>
<dbReference type="InterPro" id="IPR029058">
    <property type="entry name" value="AB_hydrolase_fold"/>
</dbReference>
<evidence type="ECO:0000256" key="1">
    <source>
        <dbReference type="ARBA" id="ARBA00022801"/>
    </source>
</evidence>
<keyword evidence="5" id="KW-1185">Reference proteome</keyword>
<feature type="compositionally biased region" description="Basic and acidic residues" evidence="2">
    <location>
        <begin position="283"/>
        <end position="292"/>
    </location>
</feature>
<dbReference type="EMBL" id="JAYJLD010000002">
    <property type="protein sequence ID" value="MEB3100470.1"/>
    <property type="molecule type" value="Genomic_DNA"/>
</dbReference>
<feature type="region of interest" description="Disordered" evidence="2">
    <location>
        <begin position="262"/>
        <end position="292"/>
    </location>
</feature>
<dbReference type="Gene3D" id="3.40.50.1820">
    <property type="entry name" value="alpha/beta hydrolase"/>
    <property type="match status" value="1"/>
</dbReference>
<evidence type="ECO:0000259" key="3">
    <source>
        <dbReference type="Pfam" id="PF00561"/>
    </source>
</evidence>
<dbReference type="Proteomes" id="UP001310386">
    <property type="component" value="Unassembled WGS sequence"/>
</dbReference>
<accession>A0ABU5ZH97</accession>
<dbReference type="PRINTS" id="PR00111">
    <property type="entry name" value="ABHYDROLASE"/>
</dbReference>
<dbReference type="GO" id="GO:0016787">
    <property type="term" value="F:hydrolase activity"/>
    <property type="evidence" value="ECO:0007669"/>
    <property type="project" value="UniProtKB-KW"/>
</dbReference>
<feature type="domain" description="AB hydrolase-1" evidence="3">
    <location>
        <begin position="38"/>
        <end position="133"/>
    </location>
</feature>
<evidence type="ECO:0000313" key="4">
    <source>
        <dbReference type="EMBL" id="MEB3100470.1"/>
    </source>
</evidence>